<dbReference type="Gene3D" id="2.60.40.790">
    <property type="match status" value="1"/>
</dbReference>
<feature type="region of interest" description="Disordered" evidence="3">
    <location>
        <begin position="1"/>
        <end position="20"/>
    </location>
</feature>
<dbReference type="SUPFAM" id="SSF49764">
    <property type="entry name" value="HSP20-like chaperones"/>
    <property type="match status" value="1"/>
</dbReference>
<accession>A0A2T5G0R8</accession>
<comment type="similarity">
    <text evidence="1 2">Belongs to the small heat shock protein (HSP20) family.</text>
</comment>
<dbReference type="Pfam" id="PF00011">
    <property type="entry name" value="HSP20"/>
    <property type="match status" value="1"/>
</dbReference>
<evidence type="ECO:0000313" key="6">
    <source>
        <dbReference type="Proteomes" id="UP000244162"/>
    </source>
</evidence>
<sequence>MAMRDLIPWGRESSRTPSLYGGEEANPLLSLHREMNRLFNDAFRGFDPFRGFDMPALMPALGQRMGGGWPMVETSQTDNEVRITAELPGMREKDVEILVEDGVLTLRGERKSETEDKDRGYSERYYGRFERRIGLPAGVQEDQARATFEDGVLTITLPRSAEAIERGRRIPISRGDEATKH</sequence>
<protein>
    <recommendedName>
        <fullName evidence="4">SHSP domain-containing protein</fullName>
    </recommendedName>
</protein>
<dbReference type="PANTHER" id="PTHR11527">
    <property type="entry name" value="HEAT-SHOCK PROTEIN 20 FAMILY MEMBER"/>
    <property type="match status" value="1"/>
</dbReference>
<feature type="domain" description="SHSP" evidence="4">
    <location>
        <begin position="63"/>
        <end position="175"/>
    </location>
</feature>
<dbReference type="AlphaFoldDB" id="A0A2T5G0R8"/>
<keyword evidence="6" id="KW-1185">Reference proteome</keyword>
<reference evidence="5 6" key="1">
    <citation type="submission" date="2017-09" db="EMBL/GenBank/DDBJ databases">
        <title>Sphingomonas panjinensis sp.nov., isolated from oil-contaminated soil.</title>
        <authorList>
            <person name="Wang L."/>
            <person name="Chen L."/>
        </authorList>
    </citation>
    <scope>NUCLEOTIDE SEQUENCE [LARGE SCALE GENOMIC DNA]</scope>
    <source>
        <strain evidence="5 6">FW-11</strain>
    </source>
</reference>
<evidence type="ECO:0000256" key="3">
    <source>
        <dbReference type="SAM" id="MobiDB-lite"/>
    </source>
</evidence>
<dbReference type="InterPro" id="IPR002068">
    <property type="entry name" value="A-crystallin/Hsp20_dom"/>
</dbReference>
<organism evidence="5 6">
    <name type="scientific">Sphingomonas oleivorans</name>
    <dbReference type="NCBI Taxonomy" id="1735121"/>
    <lineage>
        <taxon>Bacteria</taxon>
        <taxon>Pseudomonadati</taxon>
        <taxon>Pseudomonadota</taxon>
        <taxon>Alphaproteobacteria</taxon>
        <taxon>Sphingomonadales</taxon>
        <taxon>Sphingomonadaceae</taxon>
        <taxon>Sphingomonas</taxon>
    </lineage>
</organism>
<dbReference type="RefSeq" id="WP_107965947.1">
    <property type="nucleotide sequence ID" value="NZ_NWBU01000004.1"/>
</dbReference>
<name>A0A2T5G0R8_9SPHN</name>
<gene>
    <name evidence="5" type="ORF">CLG96_00670</name>
</gene>
<evidence type="ECO:0000256" key="2">
    <source>
        <dbReference type="RuleBase" id="RU003616"/>
    </source>
</evidence>
<evidence type="ECO:0000256" key="1">
    <source>
        <dbReference type="PROSITE-ProRule" id="PRU00285"/>
    </source>
</evidence>
<dbReference type="OrthoDB" id="9808910at2"/>
<dbReference type="Proteomes" id="UP000244162">
    <property type="component" value="Unassembled WGS sequence"/>
</dbReference>
<evidence type="ECO:0000259" key="4">
    <source>
        <dbReference type="PROSITE" id="PS01031"/>
    </source>
</evidence>
<dbReference type="PROSITE" id="PS01031">
    <property type="entry name" value="SHSP"/>
    <property type="match status" value="1"/>
</dbReference>
<comment type="caution">
    <text evidence="5">The sequence shown here is derived from an EMBL/GenBank/DDBJ whole genome shotgun (WGS) entry which is preliminary data.</text>
</comment>
<proteinExistence type="inferred from homology"/>
<dbReference type="InterPro" id="IPR031107">
    <property type="entry name" value="Small_HSP"/>
</dbReference>
<dbReference type="EMBL" id="NWBU01000004">
    <property type="protein sequence ID" value="PTQ12710.1"/>
    <property type="molecule type" value="Genomic_DNA"/>
</dbReference>
<dbReference type="CDD" id="cd06464">
    <property type="entry name" value="ACD_sHsps-like"/>
    <property type="match status" value="1"/>
</dbReference>
<dbReference type="InterPro" id="IPR008978">
    <property type="entry name" value="HSP20-like_chaperone"/>
</dbReference>
<evidence type="ECO:0000313" key="5">
    <source>
        <dbReference type="EMBL" id="PTQ12710.1"/>
    </source>
</evidence>